<evidence type="ECO:0000313" key="2">
    <source>
        <dbReference type="EMBL" id="MBW8487539.1"/>
    </source>
</evidence>
<reference evidence="2 3" key="1">
    <citation type="submission" date="2021-07" db="EMBL/GenBank/DDBJ databases">
        <title>Actinomadura sp. PM05-2 isolated from lichen.</title>
        <authorList>
            <person name="Somphong A."/>
            <person name="Phongsopitanun W."/>
            <person name="Tanasupawat S."/>
            <person name="Peongsungnone V."/>
        </authorList>
    </citation>
    <scope>NUCLEOTIDE SEQUENCE [LARGE SCALE GENOMIC DNA]</scope>
    <source>
        <strain evidence="2 3">PM05-2</strain>
    </source>
</reference>
<dbReference type="Proteomes" id="UP000774570">
    <property type="component" value="Unassembled WGS sequence"/>
</dbReference>
<evidence type="ECO:0000313" key="3">
    <source>
        <dbReference type="Proteomes" id="UP000774570"/>
    </source>
</evidence>
<accession>A0ABS7G6P1</accession>
<proteinExistence type="predicted"/>
<dbReference type="RefSeq" id="WP_220170767.1">
    <property type="nucleotide sequence ID" value="NZ_JAIBOA010000035.1"/>
</dbReference>
<feature type="region of interest" description="Disordered" evidence="1">
    <location>
        <begin position="1"/>
        <end position="24"/>
    </location>
</feature>
<gene>
    <name evidence="2" type="ORF">K1Y72_34655</name>
</gene>
<sequence>DSFTLSDPFGLSISRSSPIPPFPGPLSRSLPGRLLPFHQILRVCQNDVRDLKFTAQHSGRDRVTSRRAG</sequence>
<feature type="non-terminal residue" evidence="2">
    <location>
        <position position="1"/>
    </location>
</feature>
<protein>
    <submittedName>
        <fullName evidence="2">Uncharacterized protein</fullName>
    </submittedName>
</protein>
<evidence type="ECO:0000256" key="1">
    <source>
        <dbReference type="SAM" id="MobiDB-lite"/>
    </source>
</evidence>
<dbReference type="EMBL" id="JAIBOA010000035">
    <property type="protein sequence ID" value="MBW8487539.1"/>
    <property type="molecule type" value="Genomic_DNA"/>
</dbReference>
<keyword evidence="3" id="KW-1185">Reference proteome</keyword>
<name>A0ABS7G6P1_9ACTN</name>
<organism evidence="2 3">
    <name type="scientific">Actinomadura parmotrematis</name>
    <dbReference type="NCBI Taxonomy" id="2864039"/>
    <lineage>
        <taxon>Bacteria</taxon>
        <taxon>Bacillati</taxon>
        <taxon>Actinomycetota</taxon>
        <taxon>Actinomycetes</taxon>
        <taxon>Streptosporangiales</taxon>
        <taxon>Thermomonosporaceae</taxon>
        <taxon>Actinomadura</taxon>
    </lineage>
</organism>
<comment type="caution">
    <text evidence="2">The sequence shown here is derived from an EMBL/GenBank/DDBJ whole genome shotgun (WGS) entry which is preliminary data.</text>
</comment>